<dbReference type="Pfam" id="PF14214">
    <property type="entry name" value="Helitron_like_N"/>
    <property type="match status" value="1"/>
</dbReference>
<feature type="domain" description="Helitron helicase-like" evidence="1">
    <location>
        <begin position="259"/>
        <end position="404"/>
    </location>
</feature>
<dbReference type="AlphaFoldDB" id="A0A2X0NTL9"/>
<name>A0A2X0NTL9_9BASI</name>
<accession>A0A2X0NTL9</accession>
<dbReference type="InterPro" id="IPR025476">
    <property type="entry name" value="Helitron_helicase-like"/>
</dbReference>
<dbReference type="PANTHER" id="PTHR45786:SF74">
    <property type="entry name" value="ATP-DEPENDENT DNA HELICASE"/>
    <property type="match status" value="1"/>
</dbReference>
<dbReference type="PANTHER" id="PTHR45786">
    <property type="entry name" value="DNA BINDING PROTEIN-LIKE"/>
    <property type="match status" value="1"/>
</dbReference>
<dbReference type="Proteomes" id="UP000249464">
    <property type="component" value="Unassembled WGS sequence"/>
</dbReference>
<evidence type="ECO:0000259" key="1">
    <source>
        <dbReference type="Pfam" id="PF14214"/>
    </source>
</evidence>
<reference evidence="2 3" key="1">
    <citation type="submission" date="2016-11" db="EMBL/GenBank/DDBJ databases">
        <authorList>
            <person name="Jaros S."/>
            <person name="Januszkiewicz K."/>
            <person name="Wedrychowicz H."/>
        </authorList>
    </citation>
    <scope>NUCLEOTIDE SEQUENCE [LARGE SCALE GENOMIC DNA]</scope>
</reference>
<proteinExistence type="predicted"/>
<sequence length="413" mass="46215">MAVCINYKARHWEYKRSKSTGHYSTCCSQGKVQLPPLSGPIPSIDSHLKGRIPTFRENARSYNNLNALSFTSLAAHFDQTRPGTQGPRIFAFLCSALAQIWLIDPAEAPDTRLEPDGADSHMQRSTLTKLESMLRTGNCFAGTDAPTTFLRRARKWRCLSAIPSTSAPEIVDRKTLFSRCTVIDVPMVGPSTQSLAGSIRLRCLSVTHYFFLQGKMASTPTFLFARSIKLGHSLPKDRDEEEGDAENGDGELSRSQLFAYYLHRRDEYFSIPHCTQRVFLAFVMTDAPRSRPIDSNYLQLDQENLRLTTGQGIISLNPDQVGCSVILGSTFKNRPRENTQRYQDAMACVVKYGKPSLFITVTCNPEWLEIKAALGPNDQASNRPELIARAFESKLNRLCDDNVFGNKQRAGCL</sequence>
<keyword evidence="3" id="KW-1185">Reference proteome</keyword>
<evidence type="ECO:0000313" key="3">
    <source>
        <dbReference type="Proteomes" id="UP000249464"/>
    </source>
</evidence>
<organism evidence="2 3">
    <name type="scientific">Microbotryum silenes-dioicae</name>
    <dbReference type="NCBI Taxonomy" id="796604"/>
    <lineage>
        <taxon>Eukaryota</taxon>
        <taxon>Fungi</taxon>
        <taxon>Dikarya</taxon>
        <taxon>Basidiomycota</taxon>
        <taxon>Pucciniomycotina</taxon>
        <taxon>Microbotryomycetes</taxon>
        <taxon>Microbotryales</taxon>
        <taxon>Microbotryaceae</taxon>
        <taxon>Microbotryum</taxon>
    </lineage>
</organism>
<dbReference type="EMBL" id="FQNC01000012">
    <property type="protein sequence ID" value="SGY14412.1"/>
    <property type="molecule type" value="Genomic_DNA"/>
</dbReference>
<gene>
    <name evidence="2" type="primary">BQ5605_C010g06175</name>
    <name evidence="2" type="ORF">BQ5605_C010G06175</name>
</gene>
<dbReference type="STRING" id="796604.A0A2X0NTL9"/>
<evidence type="ECO:0000313" key="2">
    <source>
        <dbReference type="EMBL" id="SGY14412.1"/>
    </source>
</evidence>
<protein>
    <submittedName>
        <fullName evidence="2">BQ5605_C010g06175 protein</fullName>
    </submittedName>
</protein>